<reference evidence="5 6" key="1">
    <citation type="submission" date="2018-07" db="EMBL/GenBank/DDBJ databases">
        <title>Modular assembly of carbohydrate-degrading microbial communities in the ocean.</title>
        <authorList>
            <person name="Enke T.N."/>
            <person name="Datta M.S."/>
            <person name="Schwartzman J.A."/>
            <person name="Cermak N."/>
            <person name="Schmitz D.A."/>
            <person name="Barrere J."/>
            <person name="Cordero O.X."/>
        </authorList>
    </citation>
    <scope>NUCLEOTIDE SEQUENCE [LARGE SCALE GENOMIC DNA]</scope>
    <source>
        <strain evidence="5 6">C3M10</strain>
    </source>
</reference>
<dbReference type="Gene3D" id="3.30.70.920">
    <property type="match status" value="1"/>
</dbReference>
<dbReference type="RefSeq" id="WP_113824496.1">
    <property type="nucleotide sequence ID" value="NZ_QOCE01000038.1"/>
</dbReference>
<dbReference type="SUPFAM" id="SSF46785">
    <property type="entry name" value="Winged helix' DNA-binding domain"/>
    <property type="match status" value="1"/>
</dbReference>
<dbReference type="GO" id="GO:0006355">
    <property type="term" value="P:regulation of DNA-templated transcription"/>
    <property type="evidence" value="ECO:0007669"/>
    <property type="project" value="UniProtKB-ARBA"/>
</dbReference>
<dbReference type="InterPro" id="IPR000485">
    <property type="entry name" value="AsnC-type_HTH_dom"/>
</dbReference>
<evidence type="ECO:0000256" key="2">
    <source>
        <dbReference type="ARBA" id="ARBA00023125"/>
    </source>
</evidence>
<dbReference type="InterPro" id="IPR036388">
    <property type="entry name" value="WH-like_DNA-bd_sf"/>
</dbReference>
<dbReference type="SMART" id="SM00344">
    <property type="entry name" value="HTH_ASNC"/>
    <property type="match status" value="1"/>
</dbReference>
<dbReference type="OrthoDB" id="9809462at2"/>
<dbReference type="GO" id="GO:0043565">
    <property type="term" value="F:sequence-specific DNA binding"/>
    <property type="evidence" value="ECO:0007669"/>
    <property type="project" value="InterPro"/>
</dbReference>
<dbReference type="PRINTS" id="PR00033">
    <property type="entry name" value="HTHASNC"/>
</dbReference>
<dbReference type="Pfam" id="PF01037">
    <property type="entry name" value="AsnC_trans_reg"/>
    <property type="match status" value="1"/>
</dbReference>
<evidence type="ECO:0000259" key="4">
    <source>
        <dbReference type="PROSITE" id="PS50956"/>
    </source>
</evidence>
<dbReference type="InterPro" id="IPR011991">
    <property type="entry name" value="ArsR-like_HTH"/>
</dbReference>
<keyword evidence="2" id="KW-0238">DNA-binding</keyword>
<organism evidence="5 6">
    <name type="scientific">Phaeobacter gallaeciensis</name>
    <dbReference type="NCBI Taxonomy" id="60890"/>
    <lineage>
        <taxon>Bacteria</taxon>
        <taxon>Pseudomonadati</taxon>
        <taxon>Pseudomonadota</taxon>
        <taxon>Alphaproteobacteria</taxon>
        <taxon>Rhodobacterales</taxon>
        <taxon>Roseobacteraceae</taxon>
        <taxon>Phaeobacter</taxon>
    </lineage>
</organism>
<comment type="caution">
    <text evidence="5">The sequence shown here is derived from an EMBL/GenBank/DDBJ whole genome shotgun (WGS) entry which is preliminary data.</text>
</comment>
<dbReference type="Gene3D" id="1.10.10.10">
    <property type="entry name" value="Winged helix-like DNA-binding domain superfamily/Winged helix DNA-binding domain"/>
    <property type="match status" value="1"/>
</dbReference>
<dbReference type="GO" id="GO:0005829">
    <property type="term" value="C:cytosol"/>
    <property type="evidence" value="ECO:0007669"/>
    <property type="project" value="TreeGrafter"/>
</dbReference>
<dbReference type="Proteomes" id="UP000252706">
    <property type="component" value="Unassembled WGS sequence"/>
</dbReference>
<proteinExistence type="predicted"/>
<dbReference type="PROSITE" id="PS50956">
    <property type="entry name" value="HTH_ASNC_2"/>
    <property type="match status" value="1"/>
</dbReference>
<keyword evidence="1" id="KW-0805">Transcription regulation</keyword>
<evidence type="ECO:0000256" key="1">
    <source>
        <dbReference type="ARBA" id="ARBA00023015"/>
    </source>
</evidence>
<evidence type="ECO:0000313" key="6">
    <source>
        <dbReference type="Proteomes" id="UP000252706"/>
    </source>
</evidence>
<dbReference type="CDD" id="cd00090">
    <property type="entry name" value="HTH_ARSR"/>
    <property type="match status" value="1"/>
</dbReference>
<accession>A0A366WS65</accession>
<dbReference type="PANTHER" id="PTHR30154:SF53">
    <property type="entry name" value="HTH-TYPE TRANSCRIPTIONAL REGULATOR LRPC"/>
    <property type="match status" value="1"/>
</dbReference>
<dbReference type="InterPro" id="IPR019887">
    <property type="entry name" value="Tscrpt_reg_AsnC/Lrp_C"/>
</dbReference>
<dbReference type="GO" id="GO:0043200">
    <property type="term" value="P:response to amino acid"/>
    <property type="evidence" value="ECO:0007669"/>
    <property type="project" value="TreeGrafter"/>
</dbReference>
<dbReference type="InterPro" id="IPR036390">
    <property type="entry name" value="WH_DNA-bd_sf"/>
</dbReference>
<evidence type="ECO:0000313" key="5">
    <source>
        <dbReference type="EMBL" id="RBW52780.1"/>
    </source>
</evidence>
<feature type="domain" description="HTH asnC-type" evidence="4">
    <location>
        <begin position="19"/>
        <end position="80"/>
    </location>
</feature>
<dbReference type="InterPro" id="IPR011008">
    <property type="entry name" value="Dimeric_a/b-barrel"/>
</dbReference>
<gene>
    <name evidence="5" type="ORF">DS909_16200</name>
</gene>
<keyword evidence="3" id="KW-0804">Transcription</keyword>
<dbReference type="SUPFAM" id="SSF54909">
    <property type="entry name" value="Dimeric alpha+beta barrel"/>
    <property type="match status" value="1"/>
</dbReference>
<sequence>MAVAKTEDVRKSNGMIRPLDDLDRKILGTLSRDATQSYASISREVGLSAPAVHERVKRLRSSGVIKSTVAQLDGAAVGKPLLGFIHVDTTGWGKTRAMLALEDRPEVEEIHGVTGDTCLIIKVRVASPLALEGLLAQIYDVEGVRGTRTFVSLSTHLERSVQAEISDDLESRSVIK</sequence>
<dbReference type="Pfam" id="PF13404">
    <property type="entry name" value="HTH_AsnC-type"/>
    <property type="match status" value="1"/>
</dbReference>
<evidence type="ECO:0000256" key="3">
    <source>
        <dbReference type="ARBA" id="ARBA00023163"/>
    </source>
</evidence>
<name>A0A366WS65_9RHOB</name>
<dbReference type="AlphaFoldDB" id="A0A366WS65"/>
<protein>
    <submittedName>
        <fullName evidence="5">Lrp/AsnC family transcriptional regulator</fullName>
    </submittedName>
</protein>
<dbReference type="InterPro" id="IPR019888">
    <property type="entry name" value="Tscrpt_reg_AsnC-like"/>
</dbReference>
<dbReference type="EMBL" id="QOCE01000038">
    <property type="protein sequence ID" value="RBW52780.1"/>
    <property type="molecule type" value="Genomic_DNA"/>
</dbReference>
<dbReference type="PANTHER" id="PTHR30154">
    <property type="entry name" value="LEUCINE-RESPONSIVE REGULATORY PROTEIN"/>
    <property type="match status" value="1"/>
</dbReference>